<dbReference type="PANTHER" id="PTHR39339:SF1">
    <property type="entry name" value="CHAD DOMAIN-CONTAINING PROTEIN"/>
    <property type="match status" value="1"/>
</dbReference>
<dbReference type="Gene3D" id="1.40.20.10">
    <property type="entry name" value="CHAD domain"/>
    <property type="match status" value="1"/>
</dbReference>
<dbReference type="AlphaFoldDB" id="R7Y3H8"/>
<dbReference type="InterPro" id="IPR038186">
    <property type="entry name" value="CHAD_dom_sf"/>
</dbReference>
<protein>
    <recommendedName>
        <fullName evidence="2">CHAD domain-containing protein</fullName>
    </recommendedName>
</protein>
<gene>
    <name evidence="3" type="ORF">GTC6_21865</name>
</gene>
<evidence type="ECO:0000313" key="4">
    <source>
        <dbReference type="Proteomes" id="UP000013569"/>
    </source>
</evidence>
<proteinExistence type="predicted"/>
<dbReference type="OrthoDB" id="9777271at2"/>
<dbReference type="PROSITE" id="PS51708">
    <property type="entry name" value="CHAD"/>
    <property type="match status" value="1"/>
</dbReference>
<evidence type="ECO:0000256" key="1">
    <source>
        <dbReference type="SAM" id="MobiDB-lite"/>
    </source>
</evidence>
<dbReference type="EMBL" id="AQPW01000047">
    <property type="protein sequence ID" value="EON30591.1"/>
    <property type="molecule type" value="Genomic_DNA"/>
</dbReference>
<dbReference type="SUPFAM" id="SSF55154">
    <property type="entry name" value="CYTH-like phosphatases"/>
    <property type="match status" value="1"/>
</dbReference>
<dbReference type="PANTHER" id="PTHR39339">
    <property type="entry name" value="SLR1444 PROTEIN"/>
    <property type="match status" value="1"/>
</dbReference>
<accession>R7Y3H8</accession>
<dbReference type="InterPro" id="IPR033469">
    <property type="entry name" value="CYTH-like_dom_sf"/>
</dbReference>
<dbReference type="Pfam" id="PF05235">
    <property type="entry name" value="CHAD"/>
    <property type="match status" value="1"/>
</dbReference>
<name>R7Y3H8_9ACTN</name>
<dbReference type="PATRIC" id="fig|1316928.3.peg.4420"/>
<dbReference type="SMART" id="SM00880">
    <property type="entry name" value="CHAD"/>
    <property type="match status" value="1"/>
</dbReference>
<feature type="domain" description="CHAD" evidence="2">
    <location>
        <begin position="227"/>
        <end position="503"/>
    </location>
</feature>
<comment type="caution">
    <text evidence="3">The sequence shown here is derived from an EMBL/GenBank/DDBJ whole genome shotgun (WGS) entry which is preliminary data.</text>
</comment>
<evidence type="ECO:0000259" key="2">
    <source>
        <dbReference type="PROSITE" id="PS51708"/>
    </source>
</evidence>
<sequence length="503" mass="53793">MSGSDTLCRFIDISESEERGMGTDATRENSWDFGLDSAIPDLGDSGDVEISSIDLSDTYYDTEDRDLLAHGTTVVHSDGEDSDGEDGRHAGWRVTTPSAGEDITEQIDAPSTAVPSAIADALWGLSGGKPLRVAAIVHTHRTRHRHLDANGEVAYDVVDDTVSATATGPVATATSWREVGVRAGSGSTTIPKSVRKRMVGAGARPASASSTFERAVGHEAPRGAASVSPAAGAVADYVREQISTIFAGDVALRRGANPVHGVRVAIRRLRSTLRTAAPLFEPDGLAGLDDELRWFAGVLGEVRDREVLRARFASAVAALPDELVLGPVAARIEEELSAQQHLHRQSVTDEMRSDRYLVLLSTLATWNDSIPLADDQITKKELRRIATRAARKADKRLVHALATGHEEDLHRARKAAKRARYAGELAAPVVDRSTGRGQAKRYKRIQTVLGEHQDAAVAARTLRELGAGAGIRKGENGFTYGILYQRELAAAAAARDAVLSGTN</sequence>
<evidence type="ECO:0000313" key="3">
    <source>
        <dbReference type="EMBL" id="EON30591.1"/>
    </source>
</evidence>
<reference evidence="3 4" key="1">
    <citation type="journal article" date="2013" name="Genome Announc.">
        <title>Draft Genome Sequence of a Benzothiophene-Desulfurizing Bacterium, Gordona terrae Strain C-6.</title>
        <authorList>
            <person name="Wang W."/>
            <person name="Ma T."/>
            <person name="Ren Y."/>
            <person name="Li G."/>
        </authorList>
    </citation>
    <scope>NUCLEOTIDE SEQUENCE [LARGE SCALE GENOMIC DNA]</scope>
    <source>
        <strain evidence="3 4">C-6</strain>
    </source>
</reference>
<dbReference type="Proteomes" id="UP000013569">
    <property type="component" value="Unassembled WGS sequence"/>
</dbReference>
<organism evidence="3 4">
    <name type="scientific">Gordonia terrae C-6</name>
    <dbReference type="NCBI Taxonomy" id="1316928"/>
    <lineage>
        <taxon>Bacteria</taxon>
        <taxon>Bacillati</taxon>
        <taxon>Actinomycetota</taxon>
        <taxon>Actinomycetes</taxon>
        <taxon>Mycobacteriales</taxon>
        <taxon>Gordoniaceae</taxon>
        <taxon>Gordonia</taxon>
    </lineage>
</organism>
<dbReference type="InterPro" id="IPR007899">
    <property type="entry name" value="CHAD_dom"/>
</dbReference>
<feature type="region of interest" description="Disordered" evidence="1">
    <location>
        <begin position="72"/>
        <end position="95"/>
    </location>
</feature>
<dbReference type="RefSeq" id="WP_010844734.1">
    <property type="nucleotide sequence ID" value="NZ_AQPW01000047.1"/>
</dbReference>